<accession>A0A087TQS8</accession>
<feature type="non-terminal residue" evidence="2">
    <location>
        <position position="65"/>
    </location>
</feature>
<organism evidence="2 3">
    <name type="scientific">Stegodyphus mimosarum</name>
    <name type="common">African social velvet spider</name>
    <dbReference type="NCBI Taxonomy" id="407821"/>
    <lineage>
        <taxon>Eukaryota</taxon>
        <taxon>Metazoa</taxon>
        <taxon>Ecdysozoa</taxon>
        <taxon>Arthropoda</taxon>
        <taxon>Chelicerata</taxon>
        <taxon>Arachnida</taxon>
        <taxon>Araneae</taxon>
        <taxon>Araneomorphae</taxon>
        <taxon>Entelegynae</taxon>
        <taxon>Eresoidea</taxon>
        <taxon>Eresidae</taxon>
        <taxon>Stegodyphus</taxon>
    </lineage>
</organism>
<dbReference type="OrthoDB" id="3355217at2759"/>
<dbReference type="AlphaFoldDB" id="A0A087TQS8"/>
<evidence type="ECO:0000256" key="1">
    <source>
        <dbReference type="SAM" id="MobiDB-lite"/>
    </source>
</evidence>
<keyword evidence="3" id="KW-1185">Reference proteome</keyword>
<sequence>MKITKLDYQPGYKYTLESFTESRQVNWSFEPYTGGPLDETNAASPPPDPWSVECSNPQPFQAHIL</sequence>
<protein>
    <submittedName>
        <fullName evidence="2">Uncharacterized protein</fullName>
    </submittedName>
</protein>
<dbReference type="PANTHER" id="PTHR48465">
    <property type="entry name" value="PROTEIN SSUH2 HOMOLOG"/>
    <property type="match status" value="1"/>
</dbReference>
<dbReference type="InterPro" id="IPR052789">
    <property type="entry name" value="SSUH2_homolog"/>
</dbReference>
<name>A0A087TQS8_STEMI</name>
<feature type="region of interest" description="Disordered" evidence="1">
    <location>
        <begin position="30"/>
        <end position="50"/>
    </location>
</feature>
<dbReference type="Proteomes" id="UP000054359">
    <property type="component" value="Unassembled WGS sequence"/>
</dbReference>
<dbReference type="PANTHER" id="PTHR48465:SF1">
    <property type="entry name" value="PROTEIN SSUH2 HOMOLOG"/>
    <property type="match status" value="1"/>
</dbReference>
<gene>
    <name evidence="2" type="ORF">X975_14164</name>
</gene>
<proteinExistence type="predicted"/>
<reference evidence="2 3" key="1">
    <citation type="submission" date="2013-11" db="EMBL/GenBank/DDBJ databases">
        <title>Genome sequencing of Stegodyphus mimosarum.</title>
        <authorList>
            <person name="Bechsgaard J."/>
        </authorList>
    </citation>
    <scope>NUCLEOTIDE SEQUENCE [LARGE SCALE GENOMIC DNA]</scope>
</reference>
<dbReference type="EMBL" id="KK116336">
    <property type="protein sequence ID" value="KFM67467.1"/>
    <property type="molecule type" value="Genomic_DNA"/>
</dbReference>
<evidence type="ECO:0000313" key="3">
    <source>
        <dbReference type="Proteomes" id="UP000054359"/>
    </source>
</evidence>
<evidence type="ECO:0000313" key="2">
    <source>
        <dbReference type="EMBL" id="KFM67467.1"/>
    </source>
</evidence>